<dbReference type="EMBL" id="CP003989">
    <property type="protein sequence ID" value="AGA32722.1"/>
    <property type="molecule type" value="Genomic_DNA"/>
</dbReference>
<reference evidence="1" key="1">
    <citation type="submission" date="2015-12" db="EMBL/GenBank/DDBJ databases">
        <authorList>
            <person name="Tikhonova T.V."/>
            <person name="Pavlov A.R."/>
            <person name="Beletsky A.V."/>
            <person name="Mardanov A.V."/>
            <person name="Sorokin D.Y."/>
            <person name="Ravin N.V."/>
            <person name="Popov V.O."/>
        </authorList>
    </citation>
    <scope>NUCLEOTIDE SEQUENCE</scope>
    <source>
        <strain evidence="1">DSM 14787</strain>
    </source>
</reference>
<evidence type="ECO:0000313" key="1">
    <source>
        <dbReference type="EMBL" id="AGA32722.1"/>
    </source>
</evidence>
<accession>L0DUN9</accession>
<dbReference type="AlphaFoldDB" id="L0DUN9"/>
<proteinExistence type="predicted"/>
<gene>
    <name evidence="1" type="ordered locus">TVNIR_1038</name>
</gene>
<dbReference type="SUPFAM" id="SSF54001">
    <property type="entry name" value="Cysteine proteinases"/>
    <property type="match status" value="1"/>
</dbReference>
<dbReference type="InterPro" id="IPR038765">
    <property type="entry name" value="Papain-like_cys_pep_sf"/>
</dbReference>
<evidence type="ECO:0008006" key="3">
    <source>
        <dbReference type="Google" id="ProtNLM"/>
    </source>
</evidence>
<dbReference type="Proteomes" id="UP000010809">
    <property type="component" value="Chromosome"/>
</dbReference>
<dbReference type="Gene3D" id="3.90.1720.10">
    <property type="entry name" value="endopeptidase domain like (from Nostoc punctiforme)"/>
    <property type="match status" value="1"/>
</dbReference>
<sequence>MKNPLRTVGRWLASYLNQPLSRHVPFTSISSEQIHRVLQPADVLLVEGDTRVSTAIKYLTQSTWSHAALYVGDVMGQGLDPETAPTLIEADLQRGVIAVPLGTYKHLNTRICRPVGLRPEDREAVVQYAVARLGLAYDLKNIVDLARYLLPIPPVPTFMRRKMLALGSGDPTRAICTTLIAQAFQSVRYPILPRIEILDDEDRRRCGQGVREILHIRHHSLFAPRDFDLSPYFMVVKPLLEGDFDYRSLTWDDQTDCGRADAADAGWL</sequence>
<dbReference type="eggNOG" id="ENOG502Z9N4">
    <property type="taxonomic scope" value="Bacteria"/>
</dbReference>
<dbReference type="OrthoDB" id="1550427at2"/>
<protein>
    <recommendedName>
        <fullName evidence="3">Lipo-like protein</fullName>
    </recommendedName>
</protein>
<dbReference type="KEGG" id="tni:TVNIR_1038"/>
<evidence type="ECO:0000313" key="2">
    <source>
        <dbReference type="Proteomes" id="UP000010809"/>
    </source>
</evidence>
<dbReference type="RefSeq" id="WP_015257862.1">
    <property type="nucleotide sequence ID" value="NC_019902.2"/>
</dbReference>
<dbReference type="STRING" id="1255043.TVNIR_1038"/>
<keyword evidence="2" id="KW-1185">Reference proteome</keyword>
<dbReference type="PATRIC" id="fig|1255043.3.peg.1045"/>
<name>L0DUN9_THIND</name>
<organism evidence="1 2">
    <name type="scientific">Thioalkalivibrio nitratireducens (strain DSM 14787 / UNIQEM 213 / ALEN2)</name>
    <dbReference type="NCBI Taxonomy" id="1255043"/>
    <lineage>
        <taxon>Bacteria</taxon>
        <taxon>Pseudomonadati</taxon>
        <taxon>Pseudomonadota</taxon>
        <taxon>Gammaproteobacteria</taxon>
        <taxon>Chromatiales</taxon>
        <taxon>Ectothiorhodospiraceae</taxon>
        <taxon>Thioalkalivibrio</taxon>
    </lineage>
</organism>
<dbReference type="HOGENOM" id="CLU_067303_0_0_6"/>